<organism evidence="2 3">
    <name type="scientific">Marnyiella aurantia</name>
    <dbReference type="NCBI Taxonomy" id="2758037"/>
    <lineage>
        <taxon>Bacteria</taxon>
        <taxon>Pseudomonadati</taxon>
        <taxon>Bacteroidota</taxon>
        <taxon>Flavobacteriia</taxon>
        <taxon>Flavobacteriales</taxon>
        <taxon>Weeksellaceae</taxon>
        <taxon>Marnyiella</taxon>
    </lineage>
</organism>
<gene>
    <name evidence="2" type="ORF">H1R16_04575</name>
    <name evidence="1" type="ORF">H2507_10165</name>
</gene>
<accession>A0A7D7QZB5</accession>
<reference evidence="2 3" key="1">
    <citation type="submission" date="2020-07" db="EMBL/GenBank/DDBJ databases">
        <title>Chryseobacterium sp.cx-624.</title>
        <authorList>
            <person name="Yang C."/>
        </authorList>
    </citation>
    <scope>NUCLEOTIDE SEQUENCE [LARGE SCALE GENOMIC DNA]</scope>
    <source>
        <strain evidence="3">cx-624</strain>
        <strain evidence="2">Cx-624</strain>
    </source>
</reference>
<reference evidence="4" key="2">
    <citation type="submission" date="2020-07" db="EMBL/GenBank/DDBJ databases">
        <title>Flavobacterium sp. xlx-214.</title>
        <authorList>
            <person name="Yang C."/>
        </authorList>
    </citation>
    <scope>NUCLEOTIDE SEQUENCE [LARGE SCALE GENOMIC DNA]</scope>
    <source>
        <strain evidence="4">CX-624</strain>
    </source>
</reference>
<dbReference type="Proteomes" id="UP000515349">
    <property type="component" value="Chromosome"/>
</dbReference>
<dbReference type="AlphaFoldDB" id="A0A7D7QZB5"/>
<dbReference type="EMBL" id="JACEUX010000003">
    <property type="protein sequence ID" value="MBA5247533.1"/>
    <property type="molecule type" value="Genomic_DNA"/>
</dbReference>
<dbReference type="EMBL" id="CP059472">
    <property type="protein sequence ID" value="QMS99286.1"/>
    <property type="molecule type" value="Genomic_DNA"/>
</dbReference>
<keyword evidence="4" id="KW-1185">Reference proteome</keyword>
<dbReference type="Proteomes" id="UP000539710">
    <property type="component" value="Unassembled WGS sequence"/>
</dbReference>
<dbReference type="RefSeq" id="WP_181887629.1">
    <property type="nucleotide sequence ID" value="NZ_CP059472.1"/>
</dbReference>
<evidence type="ECO:0000313" key="1">
    <source>
        <dbReference type="EMBL" id="MBA5247533.1"/>
    </source>
</evidence>
<dbReference type="KEGG" id="cbau:H1R16_04575"/>
<protein>
    <submittedName>
        <fullName evidence="2">Uncharacterized protein</fullName>
    </submittedName>
</protein>
<name>A0A7D7QZB5_9FLAO</name>
<evidence type="ECO:0000313" key="4">
    <source>
        <dbReference type="Proteomes" id="UP000539710"/>
    </source>
</evidence>
<sequence>MSALLASVYVFVAFFAVHLHQHKSSLEFRDFQLQKAADSLTDSGAVLDYSDCLACHLLHDSSNLVPQEFQFYIYNIKAVQETTCQAFSDISTQWTAVVTLRGPPSVFI</sequence>
<evidence type="ECO:0000313" key="2">
    <source>
        <dbReference type="EMBL" id="QMS99286.1"/>
    </source>
</evidence>
<evidence type="ECO:0000313" key="3">
    <source>
        <dbReference type="Proteomes" id="UP000515349"/>
    </source>
</evidence>
<proteinExistence type="predicted"/>
<reference evidence="1" key="3">
    <citation type="submission" date="2020-07" db="EMBL/GenBank/DDBJ databases">
        <authorList>
            <person name="Yang C."/>
        </authorList>
    </citation>
    <scope>NUCLEOTIDE SEQUENCE</scope>
    <source>
        <strain evidence="1">Cx-624</strain>
    </source>
</reference>